<proteinExistence type="inferred from homology"/>
<feature type="transmembrane region" description="Helical" evidence="7">
    <location>
        <begin position="294"/>
        <end position="311"/>
    </location>
</feature>
<evidence type="ECO:0000256" key="5">
    <source>
        <dbReference type="ARBA" id="ARBA00022989"/>
    </source>
</evidence>
<feature type="domain" description="Mechanosensitive ion channel MscS" evidence="8">
    <location>
        <begin position="415"/>
        <end position="481"/>
    </location>
</feature>
<evidence type="ECO:0000259" key="8">
    <source>
        <dbReference type="Pfam" id="PF00924"/>
    </source>
</evidence>
<comment type="caution">
    <text evidence="10">The sequence shown here is derived from an EMBL/GenBank/DDBJ whole genome shotgun (WGS) entry which is preliminary data.</text>
</comment>
<dbReference type="InterPro" id="IPR010920">
    <property type="entry name" value="LSM_dom_sf"/>
</dbReference>
<evidence type="ECO:0000313" key="11">
    <source>
        <dbReference type="Proteomes" id="UP000664096"/>
    </source>
</evidence>
<evidence type="ECO:0000256" key="3">
    <source>
        <dbReference type="ARBA" id="ARBA00022475"/>
    </source>
</evidence>
<reference evidence="10" key="1">
    <citation type="submission" date="2020-12" db="EMBL/GenBank/DDBJ databases">
        <title>Oil enriched cultivation method for isolating marine PHA-producing bacteria.</title>
        <authorList>
            <person name="Zheng W."/>
            <person name="Yu S."/>
            <person name="Huang Y."/>
        </authorList>
    </citation>
    <scope>NUCLEOTIDE SEQUENCE</scope>
    <source>
        <strain evidence="10">SY-2-12</strain>
    </source>
</reference>
<feature type="transmembrane region" description="Helical" evidence="7">
    <location>
        <begin position="331"/>
        <end position="353"/>
    </location>
</feature>
<dbReference type="SUPFAM" id="SSF82861">
    <property type="entry name" value="Mechanosensitive channel protein MscS (YggB), transmembrane region"/>
    <property type="match status" value="1"/>
</dbReference>
<dbReference type="InterPro" id="IPR049278">
    <property type="entry name" value="MS_channel_C"/>
</dbReference>
<dbReference type="SUPFAM" id="SSF82689">
    <property type="entry name" value="Mechanosensitive channel protein MscS (YggB), C-terminal domain"/>
    <property type="match status" value="1"/>
</dbReference>
<feature type="domain" description="Mechanosensitive ion channel MscS C-terminal" evidence="9">
    <location>
        <begin position="491"/>
        <end position="569"/>
    </location>
</feature>
<name>A0A939EDJ2_9HYPH</name>
<evidence type="ECO:0000256" key="4">
    <source>
        <dbReference type="ARBA" id="ARBA00022692"/>
    </source>
</evidence>
<feature type="transmembrane region" description="Helical" evidence="7">
    <location>
        <begin position="365"/>
        <end position="386"/>
    </location>
</feature>
<keyword evidence="5 7" id="KW-1133">Transmembrane helix</keyword>
<dbReference type="Proteomes" id="UP000664096">
    <property type="component" value="Unassembled WGS sequence"/>
</dbReference>
<comment type="similarity">
    <text evidence="2">Belongs to the MscS (TC 1.A.23) family.</text>
</comment>
<dbReference type="PANTHER" id="PTHR30566">
    <property type="entry name" value="YNAI-RELATED MECHANOSENSITIVE ION CHANNEL"/>
    <property type="match status" value="1"/>
</dbReference>
<dbReference type="Pfam" id="PF00924">
    <property type="entry name" value="MS_channel_2nd"/>
    <property type="match status" value="1"/>
</dbReference>
<sequence length="609" mass="68148">MIAIATGTCAAIAEPAPLDTANGKQSHDLPTERLQQARDFLRNNPISPPDTASPRATLESFRFIMGEVTTLWQEIRASYEKGNNVFLTVEQEDQLVLLEALLEKAGQTLDLSEIPDTSRERASIELVLQLQEILDRIPPIDLSTVPGETAGTFRTPHKGDNLPEHWTLPGTSLTLVRQPDGERHDHYLFSDDSVARIPQDYALLRALPIRADRGEDLFEYYIYTPGNLIAPRWYEYLKQGPSWLHRHFADQAYWQWLVLAALVAAYLGVIAVYVRWRRWRAVSIHERTRAFNAILHPLAVVGGALLFRYICEDQINITGAPLQLIGTATTAVVWSALSWLVYHCLQFFYVWVVQGPSNQTGLDASLLRTGYRVASLAVALLVLGYGATKIGIPIYGVIAGLGVGGLAIALAAQPTIENLIGGIILYADRMVRVGEYCEFDDLSGTVEAIGIRSTRIRALDRTLITVSNADLAKRKIINYSHRDKFHFRHKIGLRYETQPQALKAILLEIMAYLEGHEKVEEDPLRVRLIGFDDYAQTIDVYAYVNASKMDEFLEIQQDMLFAIHDIIARCGSDFAYPSSTVYLGRDQGLPDSRIEEVADGSRQSDPRAA</sequence>
<keyword evidence="4 7" id="KW-0812">Transmembrane</keyword>
<dbReference type="EMBL" id="JAEKJZ010000002">
    <property type="protein sequence ID" value="MBN9671180.1"/>
    <property type="molecule type" value="Genomic_DNA"/>
</dbReference>
<dbReference type="PANTHER" id="PTHR30566:SF5">
    <property type="entry name" value="MECHANOSENSITIVE ION CHANNEL PROTEIN 1, MITOCHONDRIAL-RELATED"/>
    <property type="match status" value="1"/>
</dbReference>
<dbReference type="Gene3D" id="2.30.30.60">
    <property type="match status" value="1"/>
</dbReference>
<dbReference type="AlphaFoldDB" id="A0A939EDJ2"/>
<evidence type="ECO:0000256" key="7">
    <source>
        <dbReference type="SAM" id="Phobius"/>
    </source>
</evidence>
<dbReference type="InterPro" id="IPR011014">
    <property type="entry name" value="MscS_channel_TM-2"/>
</dbReference>
<evidence type="ECO:0000256" key="1">
    <source>
        <dbReference type="ARBA" id="ARBA00004651"/>
    </source>
</evidence>
<keyword evidence="3" id="KW-1003">Cell membrane</keyword>
<accession>A0A939EDJ2</accession>
<organism evidence="10 11">
    <name type="scientific">Roseibium aggregatum</name>
    <dbReference type="NCBI Taxonomy" id="187304"/>
    <lineage>
        <taxon>Bacteria</taxon>
        <taxon>Pseudomonadati</taxon>
        <taxon>Pseudomonadota</taxon>
        <taxon>Alphaproteobacteria</taxon>
        <taxon>Hyphomicrobiales</taxon>
        <taxon>Stappiaceae</taxon>
        <taxon>Roseibium</taxon>
    </lineage>
</organism>
<evidence type="ECO:0000256" key="2">
    <source>
        <dbReference type="ARBA" id="ARBA00008017"/>
    </source>
</evidence>
<dbReference type="InterPro" id="IPR011066">
    <property type="entry name" value="MscS_channel_C_sf"/>
</dbReference>
<dbReference type="RefSeq" id="WP_207141029.1">
    <property type="nucleotide sequence ID" value="NZ_JAEKJZ010000002.1"/>
</dbReference>
<comment type="subcellular location">
    <subcellularLocation>
        <location evidence="1">Cell membrane</location>
        <topology evidence="1">Multi-pass membrane protein</topology>
    </subcellularLocation>
</comment>
<keyword evidence="6 7" id="KW-0472">Membrane</keyword>
<dbReference type="Gene3D" id="1.10.287.1260">
    <property type="match status" value="1"/>
</dbReference>
<dbReference type="Gene3D" id="3.30.70.100">
    <property type="match status" value="1"/>
</dbReference>
<evidence type="ECO:0000256" key="6">
    <source>
        <dbReference type="ARBA" id="ARBA00023136"/>
    </source>
</evidence>
<feature type="transmembrane region" description="Helical" evidence="7">
    <location>
        <begin position="253"/>
        <end position="274"/>
    </location>
</feature>
<dbReference type="GO" id="GO:0008381">
    <property type="term" value="F:mechanosensitive monoatomic ion channel activity"/>
    <property type="evidence" value="ECO:0007669"/>
    <property type="project" value="UniProtKB-ARBA"/>
</dbReference>
<evidence type="ECO:0000259" key="9">
    <source>
        <dbReference type="Pfam" id="PF21082"/>
    </source>
</evidence>
<gene>
    <name evidence="10" type="ORF">JF539_12615</name>
</gene>
<protein>
    <submittedName>
        <fullName evidence="10">Mechanosensitive ion channel family protein</fullName>
    </submittedName>
</protein>
<dbReference type="SUPFAM" id="SSF50182">
    <property type="entry name" value="Sm-like ribonucleoproteins"/>
    <property type="match status" value="1"/>
</dbReference>
<evidence type="ECO:0000313" key="10">
    <source>
        <dbReference type="EMBL" id="MBN9671180.1"/>
    </source>
</evidence>
<dbReference type="InterPro" id="IPR023408">
    <property type="entry name" value="MscS_beta-dom_sf"/>
</dbReference>
<dbReference type="GO" id="GO:0005886">
    <property type="term" value="C:plasma membrane"/>
    <property type="evidence" value="ECO:0007669"/>
    <property type="project" value="UniProtKB-SubCell"/>
</dbReference>
<dbReference type="Pfam" id="PF21082">
    <property type="entry name" value="MS_channel_3rd"/>
    <property type="match status" value="1"/>
</dbReference>
<dbReference type="InterPro" id="IPR006685">
    <property type="entry name" value="MscS_channel_2nd"/>
</dbReference>